<reference evidence="2" key="1">
    <citation type="submission" date="2020-06" db="EMBL/GenBank/DDBJ databases">
        <title>REHAB project genomes.</title>
        <authorList>
            <person name="Shaw L.P."/>
        </authorList>
    </citation>
    <scope>NUCLEOTIDE SEQUENCE [LARGE SCALE GENOMIC DNA]</scope>
    <source>
        <strain evidence="2">RHBSTW-00938</strain>
        <plasmid evidence="2">prhbstw-00938_2</plasmid>
    </source>
</reference>
<dbReference type="GO" id="GO:0005504">
    <property type="term" value="F:fatty acid binding"/>
    <property type="evidence" value="ECO:0007669"/>
    <property type="project" value="TreeGrafter"/>
</dbReference>
<gene>
    <name evidence="1" type="ORF">HV331_27200</name>
</gene>
<dbReference type="PANTHER" id="PTHR10909">
    <property type="entry name" value="ELECTRON TRANSPORT OXIDOREDUCTASE"/>
    <property type="match status" value="1"/>
</dbReference>
<organism evidence="1 2">
    <name type="scientific">Klebsiella aerogenes</name>
    <name type="common">Enterobacter aerogenes</name>
    <dbReference type="NCBI Taxonomy" id="548"/>
    <lineage>
        <taxon>Bacteria</taxon>
        <taxon>Pseudomonadati</taxon>
        <taxon>Pseudomonadota</taxon>
        <taxon>Gammaproteobacteria</taxon>
        <taxon>Enterobacterales</taxon>
        <taxon>Enterobacteriaceae</taxon>
        <taxon>Klebsiella/Raoultella group</taxon>
        <taxon>Klebsiella</taxon>
    </lineage>
</organism>
<dbReference type="RefSeq" id="WP_182015534.1">
    <property type="nucleotide sequence ID" value="NZ_CP055905.1"/>
</dbReference>
<dbReference type="EMBL" id="CP055905">
    <property type="protein sequence ID" value="QMR43156.1"/>
    <property type="molecule type" value="Genomic_DNA"/>
</dbReference>
<accession>A0AAP9R226</accession>
<geneLocation type="plasmid" evidence="2">
    <name>prhbstw-00938_2</name>
</geneLocation>
<name>A0AAP9R226_KLEAE</name>
<dbReference type="InterPro" id="IPR046373">
    <property type="entry name" value="Acyl-CoA_Oxase/DH_mid-dom_sf"/>
</dbReference>
<dbReference type="Gene3D" id="2.40.110.10">
    <property type="entry name" value="Butyryl-CoA Dehydrogenase, subunit A, domain 2"/>
    <property type="match status" value="1"/>
</dbReference>
<dbReference type="InterPro" id="IPR036250">
    <property type="entry name" value="AcylCo_DH-like_C"/>
</dbReference>
<proteinExistence type="predicted"/>
<dbReference type="AlphaFoldDB" id="A0AAP9R226"/>
<dbReference type="InterPro" id="IPR009100">
    <property type="entry name" value="AcylCoA_DH/oxidase_NM_dom_sf"/>
</dbReference>
<protein>
    <submittedName>
        <fullName evidence="1">Uncharacterized protein</fullName>
    </submittedName>
</protein>
<dbReference type="GO" id="GO:0033540">
    <property type="term" value="P:fatty acid beta-oxidation using acyl-CoA oxidase"/>
    <property type="evidence" value="ECO:0007669"/>
    <property type="project" value="TreeGrafter"/>
</dbReference>
<sequence>MTTSADVNDLRHKLKQLSKTPLFQKDTLSLSKEDKIKHLYSLMEKVTSVACISADDITSDMNKFLVVMESPCLMTNYGLCPLLASHYNLCLGTILNLAGRNRPHLQKYIDELERVETKGIYMVTEIAYGNNAMSMQTKATFDKNSQEFIITTPSPSACKFMPYLSSDEQPKLAIVMARLWLEEKDCGIHPFVVRCRDRNGKLLPGVQASKLSTVDLYSVSDVDHSITAFYNIRIPFYAFLGGDLNEFTPDGEFITSAKNQREIFFNSLCRVEWGKIVLTAALMSPFKMSIATAIEYAKKRKLTTRSGERALMEFQYYKAELSKAYTYLIASICLYEKMKNLCLNKDIKLETLAIHAAITKSGCVEIARDALNICLARTGAQGKMVRNRIISACILNDITSTAEGDSIPVLLRIARHLISQEDSNATNDMQCHLPVTSATRLVTLLSTRESQLKSQLQQTIRTSADKEMAWNDATSIALELAWVHVICHAADALSGRERIQKVFCALFIMQYAAWYNAIELISSSEMNEIIVFVDQELPEIFDKYAINVADEFELHDLIAQTGIGHADMAEYWSNIAGFNLTNPNS</sequence>
<dbReference type="GO" id="GO:0003997">
    <property type="term" value="F:acyl-CoA oxidase activity"/>
    <property type="evidence" value="ECO:0007669"/>
    <property type="project" value="InterPro"/>
</dbReference>
<dbReference type="GO" id="GO:0071949">
    <property type="term" value="F:FAD binding"/>
    <property type="evidence" value="ECO:0007669"/>
    <property type="project" value="InterPro"/>
</dbReference>
<dbReference type="GO" id="GO:0055088">
    <property type="term" value="P:lipid homeostasis"/>
    <property type="evidence" value="ECO:0007669"/>
    <property type="project" value="TreeGrafter"/>
</dbReference>
<dbReference type="SUPFAM" id="SSF47203">
    <property type="entry name" value="Acyl-CoA dehydrogenase C-terminal domain-like"/>
    <property type="match status" value="1"/>
</dbReference>
<dbReference type="InterPro" id="IPR012258">
    <property type="entry name" value="Acyl-CoA_oxidase"/>
</dbReference>
<dbReference type="SUPFAM" id="SSF56645">
    <property type="entry name" value="Acyl-CoA dehydrogenase NM domain-like"/>
    <property type="match status" value="1"/>
</dbReference>
<dbReference type="Proteomes" id="UP000514462">
    <property type="component" value="Plasmid pRHBSTW-00938_2"/>
</dbReference>
<dbReference type="Gene3D" id="1.20.140.10">
    <property type="entry name" value="Butyryl-CoA Dehydrogenase, subunit A, domain 3"/>
    <property type="match status" value="1"/>
</dbReference>
<evidence type="ECO:0000313" key="2">
    <source>
        <dbReference type="Proteomes" id="UP000514462"/>
    </source>
</evidence>
<keyword evidence="1" id="KW-0614">Plasmid</keyword>
<evidence type="ECO:0000313" key="1">
    <source>
        <dbReference type="EMBL" id="QMR43156.1"/>
    </source>
</evidence>